<evidence type="ECO:0000313" key="10">
    <source>
        <dbReference type="Proteomes" id="UP000189735"/>
    </source>
</evidence>
<evidence type="ECO:0000256" key="5">
    <source>
        <dbReference type="ARBA" id="ARBA00023136"/>
    </source>
</evidence>
<evidence type="ECO:0000256" key="4">
    <source>
        <dbReference type="ARBA" id="ARBA00022989"/>
    </source>
</evidence>
<dbReference type="PROSITE" id="PS50156">
    <property type="entry name" value="SSD"/>
    <property type="match status" value="1"/>
</dbReference>
<name>A0A1T4Y358_9MICO</name>
<dbReference type="PANTHER" id="PTHR33406:SF13">
    <property type="entry name" value="MEMBRANE PROTEIN YDFJ"/>
    <property type="match status" value="1"/>
</dbReference>
<dbReference type="EMBL" id="FUYG01000005">
    <property type="protein sequence ID" value="SKA96267.1"/>
    <property type="molecule type" value="Genomic_DNA"/>
</dbReference>
<evidence type="ECO:0000256" key="3">
    <source>
        <dbReference type="ARBA" id="ARBA00022692"/>
    </source>
</evidence>
<comment type="subcellular location">
    <subcellularLocation>
        <location evidence="1">Cell membrane</location>
        <topology evidence="1">Multi-pass membrane protein</topology>
    </subcellularLocation>
</comment>
<feature type="transmembrane region" description="Helical" evidence="7">
    <location>
        <begin position="535"/>
        <end position="555"/>
    </location>
</feature>
<feature type="transmembrane region" description="Helical" evidence="7">
    <location>
        <begin position="271"/>
        <end position="299"/>
    </location>
</feature>
<protein>
    <submittedName>
        <fullName evidence="9">Putative drug exporter of the RND superfamily</fullName>
    </submittedName>
</protein>
<feature type="region of interest" description="Disordered" evidence="6">
    <location>
        <begin position="338"/>
        <end position="365"/>
    </location>
</feature>
<evidence type="ECO:0000259" key="8">
    <source>
        <dbReference type="PROSITE" id="PS50156"/>
    </source>
</evidence>
<evidence type="ECO:0000256" key="1">
    <source>
        <dbReference type="ARBA" id="ARBA00004651"/>
    </source>
</evidence>
<reference evidence="10" key="1">
    <citation type="submission" date="2017-02" db="EMBL/GenBank/DDBJ databases">
        <authorList>
            <person name="Varghese N."/>
            <person name="Submissions S."/>
        </authorList>
    </citation>
    <scope>NUCLEOTIDE SEQUENCE [LARGE SCALE GENOMIC DNA]</scope>
    <source>
        <strain evidence="10">VKM Ac-2052</strain>
    </source>
</reference>
<feature type="transmembrane region" description="Helical" evidence="7">
    <location>
        <begin position="645"/>
        <end position="667"/>
    </location>
</feature>
<feature type="compositionally biased region" description="Basic residues" evidence="6">
    <location>
        <begin position="348"/>
        <end position="359"/>
    </location>
</feature>
<keyword evidence="4 7" id="KW-1133">Transmembrane helix</keyword>
<keyword evidence="5 7" id="KW-0472">Membrane</keyword>
<feature type="transmembrane region" description="Helical" evidence="7">
    <location>
        <begin position="205"/>
        <end position="225"/>
    </location>
</feature>
<keyword evidence="3 7" id="KW-0812">Transmembrane</keyword>
<feature type="transmembrane region" description="Helical" evidence="7">
    <location>
        <begin position="380"/>
        <end position="400"/>
    </location>
</feature>
<dbReference type="GO" id="GO:0005886">
    <property type="term" value="C:plasma membrane"/>
    <property type="evidence" value="ECO:0007669"/>
    <property type="project" value="UniProtKB-SubCell"/>
</dbReference>
<dbReference type="InterPro" id="IPR050545">
    <property type="entry name" value="Mycobact_MmpL"/>
</dbReference>
<dbReference type="Gene3D" id="1.20.1640.10">
    <property type="entry name" value="Multidrug efflux transporter AcrB transmembrane domain"/>
    <property type="match status" value="2"/>
</dbReference>
<dbReference type="SUPFAM" id="SSF82866">
    <property type="entry name" value="Multidrug efflux transporter AcrB transmembrane domain"/>
    <property type="match status" value="2"/>
</dbReference>
<feature type="transmembrane region" description="Helical" evidence="7">
    <location>
        <begin position="178"/>
        <end position="198"/>
    </location>
</feature>
<dbReference type="RefSeq" id="WP_078714417.1">
    <property type="nucleotide sequence ID" value="NZ_FUYG01000005.1"/>
</dbReference>
<feature type="domain" description="SSD" evidence="8">
    <location>
        <begin position="202"/>
        <end position="327"/>
    </location>
</feature>
<feature type="compositionally biased region" description="Low complexity" evidence="6">
    <location>
        <begin position="742"/>
        <end position="763"/>
    </location>
</feature>
<dbReference type="Proteomes" id="UP000189735">
    <property type="component" value="Unassembled WGS sequence"/>
</dbReference>
<dbReference type="PANTHER" id="PTHR33406">
    <property type="entry name" value="MEMBRANE PROTEIN MJ1562-RELATED"/>
    <property type="match status" value="1"/>
</dbReference>
<feature type="transmembrane region" description="Helical" evidence="7">
    <location>
        <begin position="600"/>
        <end position="624"/>
    </location>
</feature>
<feature type="region of interest" description="Disordered" evidence="6">
    <location>
        <begin position="740"/>
        <end position="763"/>
    </location>
</feature>
<keyword evidence="2" id="KW-1003">Cell membrane</keyword>
<evidence type="ECO:0000313" key="9">
    <source>
        <dbReference type="EMBL" id="SKA96267.1"/>
    </source>
</evidence>
<feature type="transmembrane region" description="Helical" evidence="7">
    <location>
        <begin position="305"/>
        <end position="328"/>
    </location>
</feature>
<accession>A0A1T4Y358</accession>
<evidence type="ECO:0000256" key="7">
    <source>
        <dbReference type="SAM" id="Phobius"/>
    </source>
</evidence>
<evidence type="ECO:0000256" key="6">
    <source>
        <dbReference type="SAM" id="MobiDB-lite"/>
    </source>
</evidence>
<sequence length="1025" mass="105600">MATLLYSIGAFSARRHFLIIAAWLLLAVAALGGAHVLNGQMQQSVEIPGTESQTAIDMLETRFPQASGGSAKVIFEAPAGDDIDNYSSEISAISKNLGAMPNVANAADPFASGNASQISADKSLAYVSVQYDVPQTSLTPEAEENIQSIGNAAEKDGLTVSYAGVTPPAAASDLSQEAIGLGVAFVILAITFGSLLAAGMPLVTALIAVAISSGGIGIFSAFVTISSTAPVLAEMLGLAVGIDYALFIVSRHRAQLATGMAPRESVALATATAGSAVVFAGLTVIIALLGLSVVGIPFLSVMGAGAAFGVVISIVISITLLPAILGLCGKRMIPRVRTPKAPKASKNTSKKPATRAPRRPRTEETSIRHRWVTMVTRRPVITVVATVLGLGLLAVPALGLKLTVPDAGYDATGTQARVAYDLLAKGYGPGFNGPLLVTADISGTLKIEDALNALEKQFTGLADVAAVSQAVPNQALDMAIISITPSSAPDSDATKALVTSIRDMEPAFEKANGFGYMVTGQTAIAIDISGRLGNALLPFALVVVGLCIVLLTMVFRSLAVPLTATLGFLLSVGASFGVVTAVFNWGWLADPLGVEKVGPVISFMPILVMAVLFGLAMDYQVFLVTRMREDYTKTGDAHRSVIDGFTASARVVTAAALIMFSVFASFVPGGGAVLQPLAGGLAVGVLIDAFIVRMTLIPALMALLGDRAWHLPAWLDRIVPNVDLEGEKVHELLDARGWHPEASPAPAAPGSDPDGQDDPAPAAPSIEARDLVIAGLSPVDIDAEVGDVLLFAGASVAARIELLAALTGRGRPVSGHLTVLGKALPFDAHALRGQSELVLAQPAEPLTVGRYLTSQIAMDAPRGHRADRRGIAHRILPALLAAVSDEVAGGTASDGLPAINEPADALRSAGARRVTDKTPLHELSGEQLIAVDVAIALSSGRPLIAVETSALEPRHASDFVLALAEAAPADVTLAIALAASATDASDATGTTHQFDPEALGRITHLVELSLAVDDPAHDLNGKVLA</sequence>
<dbReference type="AlphaFoldDB" id="A0A1T4Y358"/>
<proteinExistence type="predicted"/>
<evidence type="ECO:0000256" key="2">
    <source>
        <dbReference type="ARBA" id="ARBA00022475"/>
    </source>
</evidence>
<dbReference type="Gene3D" id="3.40.50.300">
    <property type="entry name" value="P-loop containing nucleotide triphosphate hydrolases"/>
    <property type="match status" value="1"/>
</dbReference>
<gene>
    <name evidence="9" type="ORF">SAMN06295879_2186</name>
</gene>
<dbReference type="Pfam" id="PF03176">
    <property type="entry name" value="MMPL"/>
    <property type="match status" value="2"/>
</dbReference>
<organism evidence="9 10">
    <name type="scientific">Agreia bicolorata</name>
    <dbReference type="NCBI Taxonomy" id="110935"/>
    <lineage>
        <taxon>Bacteria</taxon>
        <taxon>Bacillati</taxon>
        <taxon>Actinomycetota</taxon>
        <taxon>Actinomycetes</taxon>
        <taxon>Micrococcales</taxon>
        <taxon>Microbacteriaceae</taxon>
        <taxon>Agreia</taxon>
    </lineage>
</organism>
<dbReference type="InterPro" id="IPR000731">
    <property type="entry name" value="SSD"/>
</dbReference>
<dbReference type="InterPro" id="IPR004869">
    <property type="entry name" value="MMPL_dom"/>
</dbReference>
<feature type="transmembrane region" description="Helical" evidence="7">
    <location>
        <begin position="567"/>
        <end position="588"/>
    </location>
</feature>
<dbReference type="InterPro" id="IPR027417">
    <property type="entry name" value="P-loop_NTPase"/>
</dbReference>